<feature type="compositionally biased region" description="Low complexity" evidence="1">
    <location>
        <begin position="70"/>
        <end position="115"/>
    </location>
</feature>
<keyword evidence="3" id="KW-1185">Reference proteome</keyword>
<dbReference type="EMBL" id="CP004372">
    <property type="protein sequence ID" value="AHM04412.1"/>
    <property type="molecule type" value="Genomic_DNA"/>
</dbReference>
<dbReference type="AlphaFoldDB" id="W8S2L4"/>
<evidence type="ECO:0008006" key="4">
    <source>
        <dbReference type="Google" id="ProtNLM"/>
    </source>
</evidence>
<proteinExistence type="predicted"/>
<protein>
    <recommendedName>
        <fullName evidence="4">Excalibur calcium-binding domain-containing protein</fullName>
    </recommendedName>
</protein>
<evidence type="ECO:0000313" key="2">
    <source>
        <dbReference type="EMBL" id="AHM04412.1"/>
    </source>
</evidence>
<sequence>MGLAALLGLAACGGVPSDVPATVDLQAREAFEARRTTLRGEPSIGADAAQGTAADTTDIATQAAAAIAEAEAEAQGIQPADPAVGAPAPADAAPGETSSAAGPAAPAGRGLPALPAEDEALALPGGGSPPDTSAPGCAQFATAGAAQNWFIANGGPSIDPDGLDPDGDGRVCGWVPPAPQG</sequence>
<feature type="compositionally biased region" description="Low complexity" evidence="1">
    <location>
        <begin position="44"/>
        <end position="55"/>
    </location>
</feature>
<evidence type="ECO:0000256" key="1">
    <source>
        <dbReference type="SAM" id="MobiDB-lite"/>
    </source>
</evidence>
<organism evidence="2 3">
    <name type="scientific">Roseicyclus elongatus DSM 19469</name>
    <dbReference type="NCBI Taxonomy" id="1294273"/>
    <lineage>
        <taxon>Bacteria</taxon>
        <taxon>Pseudomonadati</taxon>
        <taxon>Pseudomonadota</taxon>
        <taxon>Alphaproteobacteria</taxon>
        <taxon>Rhodobacterales</taxon>
        <taxon>Roseobacteraceae</taxon>
        <taxon>Roseicyclus</taxon>
    </lineage>
</organism>
<dbReference type="KEGG" id="red:roselon_02061"/>
<name>W8S2L4_9RHOB</name>
<dbReference type="HOGENOM" id="CLU_1538606_0_0_5"/>
<reference evidence="2 3" key="1">
    <citation type="submission" date="2013-03" db="EMBL/GenBank/DDBJ databases">
        <authorList>
            <person name="Fiebig A."/>
            <person name="Goeker M."/>
            <person name="Klenk H.-P.P."/>
        </authorList>
    </citation>
    <scope>NUCLEOTIDE SEQUENCE [LARGE SCALE GENOMIC DNA]</scope>
    <source>
        <strain evidence="3">DSM 19469</strain>
    </source>
</reference>
<accession>W8S2L4</accession>
<dbReference type="STRING" id="1294273.roselon_02061"/>
<feature type="region of interest" description="Disordered" evidence="1">
    <location>
        <begin position="70"/>
        <end position="181"/>
    </location>
</feature>
<dbReference type="Proteomes" id="UP000019593">
    <property type="component" value="Chromosome"/>
</dbReference>
<evidence type="ECO:0000313" key="3">
    <source>
        <dbReference type="Proteomes" id="UP000019593"/>
    </source>
</evidence>
<gene>
    <name evidence="2" type="ORF">roselon_02061</name>
</gene>
<feature type="region of interest" description="Disordered" evidence="1">
    <location>
        <begin position="36"/>
        <end position="55"/>
    </location>
</feature>